<sequence length="206" mass="22399">MKVYLDDQLLELEVSTVGDAVEEASDHAGKTGRIVVEVSLNGDQMSGEVLDAAMSRIFADGDELKLISADTVELAVEVLDEVRGQISEVQQRQQEAADLLQQDDAPAALAVIAEIVDGWLWVQQGVSQSTSLVGLRLDEVKVEGEPVEKYAAELLKQLAGLKELIINQDLITMADALAYEWPEVCEKWDKLVLGLIEAIQVAVKTG</sequence>
<organism evidence="1 2">
    <name type="scientific">Poriferisphaera corsica</name>
    <dbReference type="NCBI Taxonomy" id="2528020"/>
    <lineage>
        <taxon>Bacteria</taxon>
        <taxon>Pseudomonadati</taxon>
        <taxon>Planctomycetota</taxon>
        <taxon>Phycisphaerae</taxon>
        <taxon>Phycisphaerales</taxon>
        <taxon>Phycisphaeraceae</taxon>
        <taxon>Poriferisphaera</taxon>
    </lineage>
</organism>
<dbReference type="Proteomes" id="UP000317369">
    <property type="component" value="Chromosome"/>
</dbReference>
<keyword evidence="2" id="KW-1185">Reference proteome</keyword>
<name>A0A517YU80_9BACT</name>
<accession>A0A517YU80</accession>
<gene>
    <name evidence="1" type="ORF">KS4_18630</name>
</gene>
<dbReference type="OrthoDB" id="9954060at2"/>
<protein>
    <submittedName>
        <fullName evidence="1">Uncharacterized protein</fullName>
    </submittedName>
</protein>
<reference evidence="1 2" key="1">
    <citation type="submission" date="2019-02" db="EMBL/GenBank/DDBJ databases">
        <title>Deep-cultivation of Planctomycetes and their phenomic and genomic characterization uncovers novel biology.</title>
        <authorList>
            <person name="Wiegand S."/>
            <person name="Jogler M."/>
            <person name="Boedeker C."/>
            <person name="Pinto D."/>
            <person name="Vollmers J."/>
            <person name="Rivas-Marin E."/>
            <person name="Kohn T."/>
            <person name="Peeters S.H."/>
            <person name="Heuer A."/>
            <person name="Rast P."/>
            <person name="Oberbeckmann S."/>
            <person name="Bunk B."/>
            <person name="Jeske O."/>
            <person name="Meyerdierks A."/>
            <person name="Storesund J.E."/>
            <person name="Kallscheuer N."/>
            <person name="Luecker S."/>
            <person name="Lage O.M."/>
            <person name="Pohl T."/>
            <person name="Merkel B.J."/>
            <person name="Hornburger P."/>
            <person name="Mueller R.-W."/>
            <person name="Bruemmer F."/>
            <person name="Labrenz M."/>
            <person name="Spormann A.M."/>
            <person name="Op den Camp H."/>
            <person name="Overmann J."/>
            <person name="Amann R."/>
            <person name="Jetten M.S.M."/>
            <person name="Mascher T."/>
            <person name="Medema M.H."/>
            <person name="Devos D.P."/>
            <person name="Kaster A.-K."/>
            <person name="Ovreas L."/>
            <person name="Rohde M."/>
            <person name="Galperin M.Y."/>
            <person name="Jogler C."/>
        </authorList>
    </citation>
    <scope>NUCLEOTIDE SEQUENCE [LARGE SCALE GENOMIC DNA]</scope>
    <source>
        <strain evidence="1 2">KS4</strain>
    </source>
</reference>
<dbReference type="EMBL" id="CP036425">
    <property type="protein sequence ID" value="QDU33805.1"/>
    <property type="molecule type" value="Genomic_DNA"/>
</dbReference>
<dbReference type="AlphaFoldDB" id="A0A517YU80"/>
<dbReference type="RefSeq" id="WP_145077143.1">
    <property type="nucleotide sequence ID" value="NZ_CP036425.1"/>
</dbReference>
<dbReference type="KEGG" id="pcor:KS4_18630"/>
<evidence type="ECO:0000313" key="2">
    <source>
        <dbReference type="Proteomes" id="UP000317369"/>
    </source>
</evidence>
<evidence type="ECO:0000313" key="1">
    <source>
        <dbReference type="EMBL" id="QDU33805.1"/>
    </source>
</evidence>
<proteinExistence type="predicted"/>